<dbReference type="EMBL" id="VXIV02001606">
    <property type="protein sequence ID" value="KAF6031427.1"/>
    <property type="molecule type" value="Genomic_DNA"/>
</dbReference>
<evidence type="ECO:0000256" key="4">
    <source>
        <dbReference type="ARBA" id="ARBA00025740"/>
    </source>
</evidence>
<dbReference type="GO" id="GO:0005737">
    <property type="term" value="C:cytoplasm"/>
    <property type="evidence" value="ECO:0007669"/>
    <property type="project" value="UniProtKB-ARBA"/>
</dbReference>
<protein>
    <submittedName>
        <fullName evidence="5">WIPI2</fullName>
    </submittedName>
</protein>
<evidence type="ECO:0000313" key="6">
    <source>
        <dbReference type="Proteomes" id="UP000593567"/>
    </source>
</evidence>
<keyword evidence="3" id="KW-0072">Autophagy</keyword>
<name>A0A7J7JZM1_BUGNE</name>
<evidence type="ECO:0000256" key="2">
    <source>
        <dbReference type="ARBA" id="ARBA00022737"/>
    </source>
</evidence>
<evidence type="ECO:0000313" key="5">
    <source>
        <dbReference type="EMBL" id="KAF6031427.1"/>
    </source>
</evidence>
<dbReference type="SMART" id="SM00320">
    <property type="entry name" value="WD40"/>
    <property type="match status" value="2"/>
</dbReference>
<sequence>MDCISFNQDCSNLVIGSKSGYQLYNLSQKDVGQVVRTHRNTVKKNLCLITRLFNSSLIAMVTEDQRSTLKLRHLKKDAEICERSYRGNILAVKLNRQRLVVCLTEFYIIHDIRDMNILHTITSPVRNPTGLCALSVLNHSALLAYPSSDDSGTLEIFDALTLELQIQIEAHSSKLAAVAFSHNADMIATASCKGTVIRLFSVSTGEKLMEFRRGLRRCVTISSLVFSKDGMFLVASSNTETVHVFKVTERDNENTSGSWANYLTSTITSSASALIPFSGSLNAWRNFATARLQEGGLCTTAGIVTLKNVPYILVVNSNAELQVFKLDVENGGECELISTQSLAFEEKETYKSVSSSSSSSVSSDTLVSREYTISDASYAYKLKRDRGEGPVTSHQELNEIIDNIPALEEVKRLEMNLDNIKLDDSNEFPPMNSLQ</sequence>
<keyword evidence="6" id="KW-1185">Reference proteome</keyword>
<dbReference type="Gene3D" id="2.130.10.10">
    <property type="entry name" value="YVTN repeat-like/Quinoprotein amine dehydrogenase"/>
    <property type="match status" value="1"/>
</dbReference>
<organism evidence="5 6">
    <name type="scientific">Bugula neritina</name>
    <name type="common">Brown bryozoan</name>
    <name type="synonym">Sertularia neritina</name>
    <dbReference type="NCBI Taxonomy" id="10212"/>
    <lineage>
        <taxon>Eukaryota</taxon>
        <taxon>Metazoa</taxon>
        <taxon>Spiralia</taxon>
        <taxon>Lophotrochozoa</taxon>
        <taxon>Bryozoa</taxon>
        <taxon>Gymnolaemata</taxon>
        <taxon>Cheilostomatida</taxon>
        <taxon>Flustrina</taxon>
        <taxon>Buguloidea</taxon>
        <taxon>Bugulidae</taxon>
        <taxon>Bugula</taxon>
    </lineage>
</organism>
<dbReference type="InterPro" id="IPR015943">
    <property type="entry name" value="WD40/YVTN_repeat-like_dom_sf"/>
</dbReference>
<dbReference type="InterPro" id="IPR001680">
    <property type="entry name" value="WD40_rpt"/>
</dbReference>
<dbReference type="SUPFAM" id="SSF50978">
    <property type="entry name" value="WD40 repeat-like"/>
    <property type="match status" value="1"/>
</dbReference>
<comment type="caution">
    <text evidence="5">The sequence shown here is derived from an EMBL/GenBank/DDBJ whole genome shotgun (WGS) entry which is preliminary data.</text>
</comment>
<dbReference type="PANTHER" id="PTHR11227">
    <property type="entry name" value="WD-REPEAT PROTEIN INTERACTING WITH PHOSPHOINOSIDES WIPI -RELATED"/>
    <property type="match status" value="1"/>
</dbReference>
<dbReference type="AlphaFoldDB" id="A0A7J7JZM1"/>
<proteinExistence type="inferred from homology"/>
<keyword evidence="1" id="KW-0853">WD repeat</keyword>
<dbReference type="Proteomes" id="UP000593567">
    <property type="component" value="Unassembled WGS sequence"/>
</dbReference>
<gene>
    <name evidence="5" type="ORF">EB796_010293</name>
</gene>
<dbReference type="GO" id="GO:0006914">
    <property type="term" value="P:autophagy"/>
    <property type="evidence" value="ECO:0007669"/>
    <property type="project" value="UniProtKB-KW"/>
</dbReference>
<keyword evidence="2" id="KW-0677">Repeat</keyword>
<dbReference type="InterPro" id="IPR048720">
    <property type="entry name" value="PROPPIN"/>
</dbReference>
<comment type="similarity">
    <text evidence="4">Belongs to the WD repeat PROPPIN family.</text>
</comment>
<reference evidence="5" key="1">
    <citation type="submission" date="2020-06" db="EMBL/GenBank/DDBJ databases">
        <title>Draft genome of Bugula neritina, a colonial animal packing powerful symbionts and potential medicines.</title>
        <authorList>
            <person name="Rayko M."/>
        </authorList>
    </citation>
    <scope>NUCLEOTIDE SEQUENCE [LARGE SCALE GENOMIC DNA]</scope>
    <source>
        <strain evidence="5">Kwan_BN1</strain>
    </source>
</reference>
<dbReference type="InterPro" id="IPR036322">
    <property type="entry name" value="WD40_repeat_dom_sf"/>
</dbReference>
<evidence type="ECO:0000256" key="3">
    <source>
        <dbReference type="ARBA" id="ARBA00023006"/>
    </source>
</evidence>
<accession>A0A7J7JZM1</accession>
<dbReference type="OrthoDB" id="1667587at2759"/>
<dbReference type="Pfam" id="PF21032">
    <property type="entry name" value="PROPPIN"/>
    <property type="match status" value="1"/>
</dbReference>
<evidence type="ECO:0000256" key="1">
    <source>
        <dbReference type="ARBA" id="ARBA00022574"/>
    </source>
</evidence>